<organism evidence="2 3">
    <name type="scientific">Puniceibacterium antarcticum</name>
    <dbReference type="NCBI Taxonomy" id="1206336"/>
    <lineage>
        <taxon>Bacteria</taxon>
        <taxon>Pseudomonadati</taxon>
        <taxon>Pseudomonadota</taxon>
        <taxon>Alphaproteobacteria</taxon>
        <taxon>Rhodobacterales</taxon>
        <taxon>Paracoccaceae</taxon>
        <taxon>Puniceibacterium</taxon>
    </lineage>
</organism>
<evidence type="ECO:0000256" key="1">
    <source>
        <dbReference type="SAM" id="Phobius"/>
    </source>
</evidence>
<protein>
    <recommendedName>
        <fullName evidence="4">TVP38/TMEM64 family membrane protein</fullName>
    </recommendedName>
</protein>
<keyword evidence="3" id="KW-1185">Reference proteome</keyword>
<evidence type="ECO:0000313" key="2">
    <source>
        <dbReference type="EMBL" id="PIL14827.1"/>
    </source>
</evidence>
<accession>A0A2G8QZU1</accession>
<name>A0A2G8QZU1_9RHOB</name>
<proteinExistence type="predicted"/>
<gene>
    <name evidence="2" type="ORF">P775_26335</name>
</gene>
<feature type="transmembrane region" description="Helical" evidence="1">
    <location>
        <begin position="31"/>
        <end position="52"/>
    </location>
</feature>
<feature type="transmembrane region" description="Helical" evidence="1">
    <location>
        <begin position="145"/>
        <end position="168"/>
    </location>
</feature>
<feature type="transmembrane region" description="Helical" evidence="1">
    <location>
        <begin position="73"/>
        <end position="92"/>
    </location>
</feature>
<keyword evidence="1" id="KW-1133">Transmembrane helix</keyword>
<dbReference type="Proteomes" id="UP000231259">
    <property type="component" value="Unassembled WGS sequence"/>
</dbReference>
<keyword evidence="1" id="KW-0472">Membrane</keyword>
<evidence type="ECO:0008006" key="4">
    <source>
        <dbReference type="Google" id="ProtNLM"/>
    </source>
</evidence>
<dbReference type="AlphaFoldDB" id="A0A2G8QZU1"/>
<reference evidence="2 3" key="1">
    <citation type="submission" date="2013-09" db="EMBL/GenBank/DDBJ databases">
        <title>Genome sequencing of Phaeobacter antarcticus sp. nov. SM1211.</title>
        <authorList>
            <person name="Zhang X.-Y."/>
            <person name="Liu C."/>
            <person name="Chen X.-L."/>
            <person name="Xie B.-B."/>
            <person name="Qin Q.-L."/>
            <person name="Rong J.-C."/>
            <person name="Zhang Y.-Z."/>
        </authorList>
    </citation>
    <scope>NUCLEOTIDE SEQUENCE [LARGE SCALE GENOMIC DNA]</scope>
    <source>
        <strain evidence="2 3">SM1211</strain>
    </source>
</reference>
<comment type="caution">
    <text evidence="2">The sequence shown here is derived from an EMBL/GenBank/DDBJ whole genome shotgun (WGS) entry which is preliminary data.</text>
</comment>
<evidence type="ECO:0000313" key="3">
    <source>
        <dbReference type="Proteomes" id="UP000231259"/>
    </source>
</evidence>
<feature type="transmembrane region" description="Helical" evidence="1">
    <location>
        <begin position="175"/>
        <end position="199"/>
    </location>
</feature>
<sequence length="208" mass="22366">MLRTMARLALIGALVWVAVTALDWLRMETGAAGMATLGLLLVIYALLIALPFMPGVEIGLALLAMRGADAAPFVWAATVAGLCLAWVLGRALPTPWIIGALRDLHLTRPAERITRFSGEPPDLRLRYLCQQAPDWLARILRDWRYLALALLMNLPGNVVLGGGGGLAMTAGLSRIFAPVPTLLTFVLGTAPVPLIVWIFGPGILPWTN</sequence>
<dbReference type="EMBL" id="AWWI01000180">
    <property type="protein sequence ID" value="PIL14827.1"/>
    <property type="molecule type" value="Genomic_DNA"/>
</dbReference>
<keyword evidence="1" id="KW-0812">Transmembrane</keyword>